<comment type="catalytic activity">
    <reaction evidence="13">
        <text>3-methylbutanoyl-CoA + malonyl-[ACP] + H(+) = 5-methyl-3-oxohexanoyl-[ACP] + CO2 + CoA</text>
        <dbReference type="Rhea" id="RHEA:42272"/>
        <dbReference type="Rhea" id="RHEA-COMP:9623"/>
        <dbReference type="Rhea" id="RHEA-COMP:9941"/>
        <dbReference type="ChEBI" id="CHEBI:15378"/>
        <dbReference type="ChEBI" id="CHEBI:16526"/>
        <dbReference type="ChEBI" id="CHEBI:57287"/>
        <dbReference type="ChEBI" id="CHEBI:57345"/>
        <dbReference type="ChEBI" id="CHEBI:78449"/>
        <dbReference type="ChEBI" id="CHEBI:78822"/>
        <dbReference type="EC" id="2.3.1.300"/>
    </reaction>
    <physiologicalReaction direction="left-to-right" evidence="13">
        <dbReference type="Rhea" id="RHEA:42273"/>
    </physiologicalReaction>
</comment>
<comment type="function">
    <text evidence="14">Catalyzes the condensation reaction of fatty acid synthesis by the addition to an acyl acceptor of two carbons from malonyl-ACP. Catalyzes the first condensation reaction which initiates fatty acid synthesis and may therefore play a role in governing the total rate of fatty acid production. Possesses both acetoacetyl-ACP synthase and acetyl transacylase activities. Its substrate specificity determines the biosynthesis of branched-chain and/or straight-chain of fatty acids.</text>
</comment>
<feature type="active site" evidence="14">
    <location>
        <position position="112"/>
    </location>
</feature>
<evidence type="ECO:0000313" key="17">
    <source>
        <dbReference type="EMBL" id="KXB57196.1"/>
    </source>
</evidence>
<evidence type="ECO:0000256" key="4">
    <source>
        <dbReference type="ARBA" id="ARBA00022679"/>
    </source>
</evidence>
<protein>
    <recommendedName>
        <fullName evidence="14">Beta-ketoacyl-[acyl-carrier-protein] synthase III</fullName>
        <shortName evidence="14">Beta-ketoacyl-ACP synthase III</shortName>
        <shortName evidence="14">KAS III</shortName>
        <ecNumber evidence="14">2.3.1.180</ecNumber>
    </recommendedName>
    <alternativeName>
        <fullName evidence="14">3-oxoacyl-[acyl-carrier-protein] synthase 3</fullName>
    </alternativeName>
    <alternativeName>
        <fullName evidence="14">3-oxoacyl-[acyl-carrier-protein] synthase III</fullName>
    </alternativeName>
</protein>
<dbReference type="UniPathway" id="UPA00094"/>
<feature type="active site" evidence="14">
    <location>
        <position position="270"/>
    </location>
</feature>
<dbReference type="GO" id="GO:0005737">
    <property type="term" value="C:cytoplasm"/>
    <property type="evidence" value="ECO:0007669"/>
    <property type="project" value="UniProtKB-SubCell"/>
</dbReference>
<comment type="domain">
    <text evidence="14">The last Arg residue of the ACP-binding site is essential for the weak association between ACP/AcpP and FabH.</text>
</comment>
<evidence type="ECO:0000256" key="12">
    <source>
        <dbReference type="ARBA" id="ARBA00052467"/>
    </source>
</evidence>
<dbReference type="InterPro" id="IPR013747">
    <property type="entry name" value="ACP_syn_III_C"/>
</dbReference>
<dbReference type="RefSeq" id="WP_060931319.1">
    <property type="nucleotide sequence ID" value="NZ_KQ959831.1"/>
</dbReference>
<reference evidence="18" key="1">
    <citation type="submission" date="2016-01" db="EMBL/GenBank/DDBJ databases">
        <authorList>
            <person name="Mitreva M."/>
            <person name="Pepin K.H."/>
            <person name="Mihindukulasuriya K.A."/>
            <person name="Fulton R."/>
            <person name="Fronick C."/>
            <person name="O'Laughlin M."/>
            <person name="Miner T."/>
            <person name="Herter B."/>
            <person name="Rosa B.A."/>
            <person name="Cordes M."/>
            <person name="Tomlinson C."/>
            <person name="Wollam A."/>
            <person name="Palsikar V.B."/>
            <person name="Mardis E.R."/>
            <person name="Wilson R.K."/>
        </authorList>
    </citation>
    <scope>NUCLEOTIDE SEQUENCE [LARGE SCALE GENOMIC DNA]</scope>
    <source>
        <strain evidence="18">DNF00896</strain>
    </source>
</reference>
<dbReference type="Pfam" id="PF08545">
    <property type="entry name" value="ACP_syn_III"/>
    <property type="match status" value="1"/>
</dbReference>
<evidence type="ECO:0000256" key="5">
    <source>
        <dbReference type="ARBA" id="ARBA00022832"/>
    </source>
</evidence>
<dbReference type="GO" id="GO:0004315">
    <property type="term" value="F:3-oxoacyl-[acyl-carrier-protein] synthase activity"/>
    <property type="evidence" value="ECO:0007669"/>
    <property type="project" value="InterPro"/>
</dbReference>
<gene>
    <name evidence="14" type="primary">fabH</name>
    <name evidence="17" type="ORF">HMPREF1866_01591</name>
</gene>
<proteinExistence type="inferred from homology"/>
<dbReference type="AlphaFoldDB" id="A0A133ZP36"/>
<evidence type="ECO:0000256" key="14">
    <source>
        <dbReference type="HAMAP-Rule" id="MF_01815"/>
    </source>
</evidence>
<evidence type="ECO:0000256" key="7">
    <source>
        <dbReference type="ARBA" id="ARBA00023160"/>
    </source>
</evidence>
<dbReference type="InterPro" id="IPR004655">
    <property type="entry name" value="FabH"/>
</dbReference>
<sequence length="313" mass="33716">MGIALAGTGSKLPSKVLTNDDLSKMVDTSDEWISQRTGIKQRHIIGESENLVSLAFEAGKEALKSANIEGKDLGLIIVGTSTQDKRLPNTACELQPLLGASDCACMDVSSACSGFVYALSIAYSMMSTLNIEYALVAGGDVLSREMDWSDRTTCVLFGDGVGAAVLKKSDIEEGFLSFDIGADGSKGFALYDNSYGDDRYIRMDGQEVFKFTVRTVPHSIEQAIQKAGVHKDDIDLYLLHQANLRILEAVSKKLDIPLEKLPHNLERTGNTSAGSIPLLLDEVIKKGMAKKGDLILLCGFGAGLTWGTCVLRL</sequence>
<dbReference type="Proteomes" id="UP000070394">
    <property type="component" value="Unassembled WGS sequence"/>
</dbReference>
<keyword evidence="7 14" id="KW-0275">Fatty acid biosynthesis</keyword>
<comment type="catalytic activity">
    <reaction evidence="12">
        <text>2-methylpropanoyl-CoA + malonyl-[ACP] + H(+) = 4-methyl-3-oxopentanoyl-[ACP] + CO2 + CoA</text>
        <dbReference type="Rhea" id="RHEA:42268"/>
        <dbReference type="Rhea" id="RHEA-COMP:9623"/>
        <dbReference type="Rhea" id="RHEA-COMP:9940"/>
        <dbReference type="ChEBI" id="CHEBI:15378"/>
        <dbReference type="ChEBI" id="CHEBI:16526"/>
        <dbReference type="ChEBI" id="CHEBI:57287"/>
        <dbReference type="ChEBI" id="CHEBI:57338"/>
        <dbReference type="ChEBI" id="CHEBI:78449"/>
        <dbReference type="ChEBI" id="CHEBI:78820"/>
        <dbReference type="EC" id="2.3.1.300"/>
    </reaction>
    <physiologicalReaction direction="left-to-right" evidence="12">
        <dbReference type="Rhea" id="RHEA:42269"/>
    </physiologicalReaction>
</comment>
<dbReference type="InterPro" id="IPR013751">
    <property type="entry name" value="ACP_syn_III_N"/>
</dbReference>
<dbReference type="CDD" id="cd00830">
    <property type="entry name" value="KAS_III"/>
    <property type="match status" value="1"/>
</dbReference>
<evidence type="ECO:0000256" key="1">
    <source>
        <dbReference type="ARBA" id="ARBA00005194"/>
    </source>
</evidence>
<dbReference type="SUPFAM" id="SSF53901">
    <property type="entry name" value="Thiolase-like"/>
    <property type="match status" value="1"/>
</dbReference>
<keyword evidence="18" id="KW-1185">Reference proteome</keyword>
<organism evidence="17 18">
    <name type="scientific">Lachnoanaerobaculum saburreum</name>
    <dbReference type="NCBI Taxonomy" id="467210"/>
    <lineage>
        <taxon>Bacteria</taxon>
        <taxon>Bacillati</taxon>
        <taxon>Bacillota</taxon>
        <taxon>Clostridia</taxon>
        <taxon>Lachnospirales</taxon>
        <taxon>Lachnospiraceae</taxon>
        <taxon>Lachnoanaerobaculum</taxon>
    </lineage>
</organism>
<feature type="domain" description="Beta-ketoacyl-[acyl-carrier-protein] synthase III C-terminal" evidence="15">
    <location>
        <begin position="225"/>
        <end position="312"/>
    </location>
</feature>
<dbReference type="InterPro" id="IPR016039">
    <property type="entry name" value="Thiolase-like"/>
</dbReference>
<evidence type="ECO:0000256" key="11">
    <source>
        <dbReference type="ARBA" id="ARBA00052407"/>
    </source>
</evidence>
<keyword evidence="14" id="KW-0963">Cytoplasm</keyword>
<dbReference type="GO" id="GO:0006633">
    <property type="term" value="P:fatty acid biosynthetic process"/>
    <property type="evidence" value="ECO:0007669"/>
    <property type="project" value="UniProtKB-UniRule"/>
</dbReference>
<dbReference type="GO" id="GO:0033818">
    <property type="term" value="F:beta-ketoacyl-acyl-carrier-protein synthase III activity"/>
    <property type="evidence" value="ECO:0007669"/>
    <property type="project" value="UniProtKB-UniRule"/>
</dbReference>
<dbReference type="EMBL" id="LSDA01000095">
    <property type="protein sequence ID" value="KXB57196.1"/>
    <property type="molecule type" value="Genomic_DNA"/>
</dbReference>
<evidence type="ECO:0000259" key="16">
    <source>
        <dbReference type="Pfam" id="PF08545"/>
    </source>
</evidence>
<dbReference type="Gene3D" id="3.40.47.10">
    <property type="match status" value="1"/>
</dbReference>
<evidence type="ECO:0000256" key="10">
    <source>
        <dbReference type="ARBA" id="ARBA00051096"/>
    </source>
</evidence>
<dbReference type="PATRIC" id="fig|467210.3.peg.1576"/>
<evidence type="ECO:0000256" key="9">
    <source>
        <dbReference type="ARBA" id="ARBA00023315"/>
    </source>
</evidence>
<evidence type="ECO:0000256" key="13">
    <source>
        <dbReference type="ARBA" id="ARBA00052985"/>
    </source>
</evidence>
<keyword evidence="4 14" id="KW-0808">Transferase</keyword>
<keyword evidence="3 14" id="KW-0444">Lipid biosynthesis</keyword>
<comment type="catalytic activity">
    <reaction evidence="11">
        <text>(2S)-2-methylbutanoyl-CoA + malonyl-[ACP] + H(+) = (4S)-4-methyl-3-oxohexanoyl-[ACP] + CO2 + CoA</text>
        <dbReference type="Rhea" id="RHEA:42276"/>
        <dbReference type="Rhea" id="RHEA-COMP:9623"/>
        <dbReference type="Rhea" id="RHEA-COMP:17148"/>
        <dbReference type="ChEBI" id="CHEBI:15378"/>
        <dbReference type="ChEBI" id="CHEBI:16526"/>
        <dbReference type="ChEBI" id="CHEBI:57287"/>
        <dbReference type="ChEBI" id="CHEBI:78449"/>
        <dbReference type="ChEBI" id="CHEBI:88166"/>
        <dbReference type="ChEBI" id="CHEBI:167462"/>
        <dbReference type="EC" id="2.3.1.300"/>
    </reaction>
    <physiologicalReaction direction="left-to-right" evidence="11">
        <dbReference type="Rhea" id="RHEA:42277"/>
    </physiologicalReaction>
</comment>
<keyword evidence="6 14" id="KW-0443">Lipid metabolism</keyword>
<evidence type="ECO:0000256" key="8">
    <source>
        <dbReference type="ARBA" id="ARBA00023268"/>
    </source>
</evidence>
<comment type="subcellular location">
    <subcellularLocation>
        <location evidence="14">Cytoplasm</location>
    </subcellularLocation>
</comment>
<accession>A0A133ZP36</accession>
<feature type="region of interest" description="ACP-binding" evidence="14">
    <location>
        <begin position="241"/>
        <end position="245"/>
    </location>
</feature>
<dbReference type="Pfam" id="PF08541">
    <property type="entry name" value="ACP_syn_III_C"/>
    <property type="match status" value="1"/>
</dbReference>
<name>A0A133ZP36_9FIRM</name>
<comment type="similarity">
    <text evidence="2 14">Belongs to the thiolase-like superfamily. FabH family.</text>
</comment>
<evidence type="ECO:0000313" key="18">
    <source>
        <dbReference type="Proteomes" id="UP000070394"/>
    </source>
</evidence>
<dbReference type="FunFam" id="3.40.47.10:FF:000004">
    <property type="entry name" value="3-oxoacyl-[acyl-carrier-protein] synthase 3"/>
    <property type="match status" value="1"/>
</dbReference>
<feature type="active site" evidence="14">
    <location>
        <position position="240"/>
    </location>
</feature>
<feature type="domain" description="Beta-ketoacyl-[acyl-carrier-protein] synthase III N-terminal" evidence="16">
    <location>
        <begin position="106"/>
        <end position="184"/>
    </location>
</feature>
<keyword evidence="8 14" id="KW-0511">Multifunctional enzyme</keyword>
<dbReference type="NCBIfam" id="NF006829">
    <property type="entry name" value="PRK09352.1"/>
    <property type="match status" value="1"/>
</dbReference>
<keyword evidence="9 14" id="KW-0012">Acyltransferase</keyword>
<evidence type="ECO:0000256" key="2">
    <source>
        <dbReference type="ARBA" id="ARBA00008642"/>
    </source>
</evidence>
<dbReference type="HAMAP" id="MF_01815">
    <property type="entry name" value="FabH"/>
    <property type="match status" value="1"/>
</dbReference>
<dbReference type="STRING" id="467210.HMPREF1866_01591"/>
<comment type="catalytic activity">
    <reaction evidence="10">
        <text>malonyl-[ACP] + acetyl-CoA + H(+) = 3-oxobutanoyl-[ACP] + CO2 + CoA</text>
        <dbReference type="Rhea" id="RHEA:12080"/>
        <dbReference type="Rhea" id="RHEA-COMP:9623"/>
        <dbReference type="Rhea" id="RHEA-COMP:9625"/>
        <dbReference type="ChEBI" id="CHEBI:15378"/>
        <dbReference type="ChEBI" id="CHEBI:16526"/>
        <dbReference type="ChEBI" id="CHEBI:57287"/>
        <dbReference type="ChEBI" id="CHEBI:57288"/>
        <dbReference type="ChEBI" id="CHEBI:78449"/>
        <dbReference type="ChEBI" id="CHEBI:78450"/>
        <dbReference type="EC" id="2.3.1.180"/>
    </reaction>
    <physiologicalReaction direction="left-to-right" evidence="10">
        <dbReference type="Rhea" id="RHEA:12081"/>
    </physiologicalReaction>
</comment>
<dbReference type="PANTHER" id="PTHR43091">
    <property type="entry name" value="3-OXOACYL-[ACYL-CARRIER-PROTEIN] SYNTHASE"/>
    <property type="match status" value="1"/>
</dbReference>
<evidence type="ECO:0000259" key="15">
    <source>
        <dbReference type="Pfam" id="PF08541"/>
    </source>
</evidence>
<dbReference type="OrthoDB" id="9815506at2"/>
<comment type="caution">
    <text evidence="17">The sequence shown here is derived from an EMBL/GenBank/DDBJ whole genome shotgun (WGS) entry which is preliminary data.</text>
</comment>
<keyword evidence="5 14" id="KW-0276">Fatty acid metabolism</keyword>
<evidence type="ECO:0000256" key="6">
    <source>
        <dbReference type="ARBA" id="ARBA00023098"/>
    </source>
</evidence>
<dbReference type="PANTHER" id="PTHR43091:SF1">
    <property type="entry name" value="BETA-KETOACYL-[ACYL-CARRIER-PROTEIN] SYNTHASE III, CHLOROPLASTIC"/>
    <property type="match status" value="1"/>
</dbReference>
<dbReference type="NCBIfam" id="TIGR00747">
    <property type="entry name" value="fabH"/>
    <property type="match status" value="1"/>
</dbReference>
<dbReference type="EC" id="2.3.1.180" evidence="14"/>
<comment type="pathway">
    <text evidence="1 14">Lipid metabolism; fatty acid biosynthesis.</text>
</comment>
<comment type="subunit">
    <text evidence="14">Homodimer.</text>
</comment>
<evidence type="ECO:0000256" key="3">
    <source>
        <dbReference type="ARBA" id="ARBA00022516"/>
    </source>
</evidence>